<gene>
    <name evidence="2" type="ORF">g.7012</name>
</gene>
<dbReference type="SUPFAM" id="SSF55550">
    <property type="entry name" value="SH2 domain"/>
    <property type="match status" value="1"/>
</dbReference>
<organism evidence="2">
    <name type="scientific">Cuerna arida</name>
    <dbReference type="NCBI Taxonomy" id="1464854"/>
    <lineage>
        <taxon>Eukaryota</taxon>
        <taxon>Metazoa</taxon>
        <taxon>Ecdysozoa</taxon>
        <taxon>Arthropoda</taxon>
        <taxon>Hexapoda</taxon>
        <taxon>Insecta</taxon>
        <taxon>Pterygota</taxon>
        <taxon>Neoptera</taxon>
        <taxon>Paraneoptera</taxon>
        <taxon>Hemiptera</taxon>
        <taxon>Auchenorrhyncha</taxon>
        <taxon>Membracoidea</taxon>
        <taxon>Cicadellidae</taxon>
        <taxon>Cicadellinae</taxon>
        <taxon>Proconiini</taxon>
        <taxon>Cuerna</taxon>
    </lineage>
</organism>
<protein>
    <submittedName>
        <fullName evidence="2">Uncharacterized protein</fullName>
    </submittedName>
</protein>
<feature type="compositionally biased region" description="Polar residues" evidence="1">
    <location>
        <begin position="44"/>
        <end position="62"/>
    </location>
</feature>
<dbReference type="EMBL" id="GECZ01007698">
    <property type="protein sequence ID" value="JAS62071.1"/>
    <property type="molecule type" value="Transcribed_RNA"/>
</dbReference>
<sequence length="223" mass="25109">MDQEKRKKTGILNTLKQRFWSNSITSKSCFKGRGFKLKNRSESSHSNVKTRTSDNCSDSTGNLSNITRRSSELINMCESSEPQITESSVNVMRSNESVKHIPNDNPVSDFCREKCEESTLKTDSLISLPRECEIESTMPSVLSITDDVITSSAVLTTTTKLDELENMEQEDICEVSSDTEETLNEDLTSNLKSGLMCELLKLSKYGWYWGSISKEEAEEKLSD</sequence>
<dbReference type="InterPro" id="IPR036860">
    <property type="entry name" value="SH2_dom_sf"/>
</dbReference>
<feature type="non-terminal residue" evidence="2">
    <location>
        <position position="223"/>
    </location>
</feature>
<evidence type="ECO:0000313" key="2">
    <source>
        <dbReference type="EMBL" id="JAS62071.1"/>
    </source>
</evidence>
<reference evidence="2" key="1">
    <citation type="submission" date="2015-11" db="EMBL/GenBank/DDBJ databases">
        <title>De novo transcriptome assembly of four potential Pierce s Disease insect vectors from Arizona vineyards.</title>
        <authorList>
            <person name="Tassone E.E."/>
        </authorList>
    </citation>
    <scope>NUCLEOTIDE SEQUENCE</scope>
</reference>
<name>A0A1B6GI30_9HEMI</name>
<proteinExistence type="predicted"/>
<accession>A0A1B6GI30</accession>
<dbReference type="AlphaFoldDB" id="A0A1B6GI30"/>
<evidence type="ECO:0000256" key="1">
    <source>
        <dbReference type="SAM" id="MobiDB-lite"/>
    </source>
</evidence>
<feature type="region of interest" description="Disordered" evidence="1">
    <location>
        <begin position="40"/>
        <end position="62"/>
    </location>
</feature>